<sequence>MASPAPRVDYLAAFRCPLGGPAAGKPHVLCRGAELFVSTGRELVYVYDQEGRLLTVSAGGAGGRRGAGPGGAGLTPPSFPRVQAAYRLPGQVWHLELSRPRRTLYVLCARKGIYGLALGQASRSVSQGDGEDRDSEDSANGEPPCTVIPVDPEACILPNTTLCAFTVVDNMLVTLVQGPARWKVQLFECPRPGNDARPGGQVGEVELSTSSPLAGTLGEPAAPRSLPVLCCVSPPGSSALHGHVRGSGGFTLEQALFGLLFGVDASLLESPVIVCGLPDGQLCCVVLKTLVTSRLSPGDPKALVKILHHLEEPVVFIGALKTESSAEDTHPDCLVALGHHGRILAIRASWAEVGNLVPDLRECRLPGPVLCAACGAGGRVYYSTPSELCVVDLAAGGAPWRPEQPDGGPGGLPSPLCPTSLGICSVVTLSVLSEMPEGGARLLALSAGGRLMICSLALTSDAPCPGRATVANSGQKIKELLCDIGTVSERVSSLKKAVDQRNKTLTCLNEAMNVSCILLASREGPRPISCTTSTAWSRLQLRDVLTATLRLQNDSGFRLDRGWALCVQVLTSSQAPDPDVAGSATTYTIPVDQLGPGDRREVTLPLGPGEDGALDLPVTVSCALHYSLREVVGEALAPSESFKDSCLDEGPPAVLPEQDGICLPLSEHTVDLLQCLRFPGLAAPHTQAASLLGPACDPVDTFLGALLGPHGEPAEPASLWAKFLPPSVATIKVSAELLRAALGPSHSATSLCCATLQWLLAENTALEAVRTRPLSSIQGVAPDGTEVHLTIREVTVTQVCAAGPLQAVEIQVESSSLATLCKAHHAVIGRLQRMVVQQAAQSCSPPDIRVQYLRQIHANHEALLQEVQTLRDRLCTEDEASSCTTAEKLLQVYRQLRSPSLLLV</sequence>
<evidence type="ECO:0000313" key="2">
    <source>
        <dbReference type="Ensembl" id="ENSCAFP00030024628.1"/>
    </source>
</evidence>
<dbReference type="GO" id="GO:0005829">
    <property type="term" value="C:cytosol"/>
    <property type="evidence" value="ECO:0007669"/>
    <property type="project" value="Ensembl"/>
</dbReference>
<accession>A0A8C0NC80</accession>
<organism evidence="2 3">
    <name type="scientific">Canis lupus familiaris</name>
    <name type="common">Dog</name>
    <name type="synonym">Canis familiaris</name>
    <dbReference type="NCBI Taxonomy" id="9615"/>
    <lineage>
        <taxon>Eukaryota</taxon>
        <taxon>Metazoa</taxon>
        <taxon>Chordata</taxon>
        <taxon>Craniata</taxon>
        <taxon>Vertebrata</taxon>
        <taxon>Euteleostomi</taxon>
        <taxon>Mammalia</taxon>
        <taxon>Eutheria</taxon>
        <taxon>Laurasiatheria</taxon>
        <taxon>Carnivora</taxon>
        <taxon>Caniformia</taxon>
        <taxon>Canidae</taxon>
        <taxon>Canis</taxon>
    </lineage>
</organism>
<feature type="compositionally biased region" description="Acidic residues" evidence="1">
    <location>
        <begin position="129"/>
        <end position="139"/>
    </location>
</feature>
<name>A0A8C0NC80_CANLF</name>
<evidence type="ECO:0000256" key="1">
    <source>
        <dbReference type="SAM" id="MobiDB-lite"/>
    </source>
</evidence>
<reference evidence="2" key="1">
    <citation type="submission" date="2019-03" db="EMBL/GenBank/DDBJ databases">
        <authorList>
            <person name="Warren W.C."/>
            <person name="Johnson G.S."/>
        </authorList>
    </citation>
    <scope>NUCLEOTIDE SEQUENCE [LARGE SCALE GENOMIC DNA]</scope>
    <source>
        <strain evidence="2">Basenji</strain>
    </source>
</reference>
<evidence type="ECO:0000313" key="3">
    <source>
        <dbReference type="Proteomes" id="UP000694429"/>
    </source>
</evidence>
<dbReference type="Pfam" id="PF15146">
    <property type="entry name" value="FANCAA"/>
    <property type="match status" value="1"/>
</dbReference>
<dbReference type="GO" id="GO:0005654">
    <property type="term" value="C:nucleoplasm"/>
    <property type="evidence" value="ECO:0007669"/>
    <property type="project" value="Ensembl"/>
</dbReference>
<dbReference type="Ensembl" id="ENSCAFT00030028229.1">
    <property type="protein sequence ID" value="ENSCAFP00030024628.1"/>
    <property type="gene ID" value="ENSCAFG00030015230.1"/>
</dbReference>
<proteinExistence type="predicted"/>
<dbReference type="GO" id="GO:0043240">
    <property type="term" value="C:Fanconi anaemia nuclear complex"/>
    <property type="evidence" value="ECO:0007669"/>
    <property type="project" value="InterPro"/>
</dbReference>
<dbReference type="InterPro" id="IPR029251">
    <property type="entry name" value="Faap100"/>
</dbReference>
<dbReference type="PANTHER" id="PTHR14890:SF1">
    <property type="entry name" value="FANCONI ANEMIA CORE COMPLEX-ASSOCIATED PROTEIN 100"/>
    <property type="match status" value="1"/>
</dbReference>
<reference evidence="2" key="2">
    <citation type="submission" date="2025-08" db="UniProtKB">
        <authorList>
            <consortium name="Ensembl"/>
        </authorList>
    </citation>
    <scope>IDENTIFICATION</scope>
</reference>
<dbReference type="AlphaFoldDB" id="A0A8C0NC80"/>
<dbReference type="GO" id="GO:0000785">
    <property type="term" value="C:chromatin"/>
    <property type="evidence" value="ECO:0007669"/>
    <property type="project" value="Ensembl"/>
</dbReference>
<gene>
    <name evidence="2" type="primary">FAAP100</name>
</gene>
<dbReference type="PANTHER" id="PTHR14890">
    <property type="entry name" value="FANCONI ANEMIA CORE COMPLEX-ASSOCIATED PROTEIN 100"/>
    <property type="match status" value="1"/>
</dbReference>
<dbReference type="OrthoDB" id="6495021at2759"/>
<protein>
    <submittedName>
        <fullName evidence="2">FA core complex associated protein 100</fullName>
    </submittedName>
</protein>
<dbReference type="GO" id="GO:0036297">
    <property type="term" value="P:interstrand cross-link repair"/>
    <property type="evidence" value="ECO:0007669"/>
    <property type="project" value="InterPro"/>
</dbReference>
<dbReference type="Proteomes" id="UP000694429">
    <property type="component" value="Chromosome 9"/>
</dbReference>
<feature type="region of interest" description="Disordered" evidence="1">
    <location>
        <begin position="124"/>
        <end position="144"/>
    </location>
</feature>